<dbReference type="InterPro" id="IPR036188">
    <property type="entry name" value="FAD/NAD-bd_sf"/>
</dbReference>
<dbReference type="EMBL" id="JALKFT010000012">
    <property type="protein sequence ID" value="MCK9876799.1"/>
    <property type="molecule type" value="Genomic_DNA"/>
</dbReference>
<proteinExistence type="predicted"/>
<evidence type="ECO:0000313" key="2">
    <source>
        <dbReference type="EMBL" id="MCK9876799.1"/>
    </source>
</evidence>
<keyword evidence="3" id="KW-1185">Reference proteome</keyword>
<dbReference type="SUPFAM" id="SSF51905">
    <property type="entry name" value="FAD/NAD(P)-binding domain"/>
    <property type="match status" value="1"/>
</dbReference>
<name>A0ABT0JZ18_9ACTN</name>
<reference evidence="2 3" key="1">
    <citation type="submission" date="2022-04" db="EMBL/GenBank/DDBJ databases">
        <title>Genome diversity in the genus Frankia.</title>
        <authorList>
            <person name="Carlos-Shanley C."/>
            <person name="Hahn D."/>
        </authorList>
    </citation>
    <scope>NUCLEOTIDE SEQUENCE [LARGE SCALE GENOMIC DNA]</scope>
    <source>
        <strain evidence="2 3">Ag45/Mut15</strain>
    </source>
</reference>
<feature type="compositionally biased region" description="Gly residues" evidence="1">
    <location>
        <begin position="218"/>
        <end position="229"/>
    </location>
</feature>
<accession>A0ABT0JZ18</accession>
<dbReference type="PANTHER" id="PTHR43422:SF3">
    <property type="entry name" value="THIAMINE THIAZOLE SYNTHASE"/>
    <property type="match status" value="1"/>
</dbReference>
<sequence>MGSRHAVVLGAGVAGLLAARVLAETFDQVTILDRDDLPDIPDLPDFPDVSDVSDVADPADLPATGSRAARGAFVGVGVDGSGLGERRGVPQARHLHALMDRGRQIVEQLHPGIVEELVAAGAQTSEVLVGGRYYMHGRRLRTAPTGLTSVLASRPLLERELRRRTAALPRVRIRPRTTVVGLVVDGTRVVGVRIRSDTTPAPTASGRSVPPGEIRLSNGGGPSGRGQLAGAGESLAAELVVDASGRNSRSLDWLVGVGLPPPASTRVAIDLGYASRLYERRPEHLDGQRSVIVATAPGLVGAGAVAVEGGRWLVTLAGLLGAHPPADHDGFEQFAAALPVPDVYDLIREAKALGDPVPYRFRESVRRHYERQRQPPEGLIVLGDALCSFNPLYAQGMTVAAQQALVLGAALRGGPAGAPARFYTAVTPIVDVAWDMAVSSDLRYPQVAGHRDLRGRITASYAARAQRRAHHDPAVARTLMRVVNLVDPPTALLRPALAARVLAPEPRGR</sequence>
<protein>
    <submittedName>
        <fullName evidence="2">FAD-dependent oxidoreductase</fullName>
    </submittedName>
</protein>
<dbReference type="Gene3D" id="3.50.50.60">
    <property type="entry name" value="FAD/NAD(P)-binding domain"/>
    <property type="match status" value="1"/>
</dbReference>
<comment type="caution">
    <text evidence="2">The sequence shown here is derived from an EMBL/GenBank/DDBJ whole genome shotgun (WGS) entry which is preliminary data.</text>
</comment>
<dbReference type="Proteomes" id="UP001201873">
    <property type="component" value="Unassembled WGS sequence"/>
</dbReference>
<feature type="region of interest" description="Disordered" evidence="1">
    <location>
        <begin position="196"/>
        <end position="229"/>
    </location>
</feature>
<organism evidence="2 3">
    <name type="scientific">Frankia umida</name>
    <dbReference type="NCBI Taxonomy" id="573489"/>
    <lineage>
        <taxon>Bacteria</taxon>
        <taxon>Bacillati</taxon>
        <taxon>Actinomycetota</taxon>
        <taxon>Actinomycetes</taxon>
        <taxon>Frankiales</taxon>
        <taxon>Frankiaceae</taxon>
        <taxon>Frankia</taxon>
    </lineage>
</organism>
<evidence type="ECO:0000313" key="3">
    <source>
        <dbReference type="Proteomes" id="UP001201873"/>
    </source>
</evidence>
<feature type="compositionally biased region" description="Polar residues" evidence="1">
    <location>
        <begin position="197"/>
        <end position="206"/>
    </location>
</feature>
<evidence type="ECO:0000256" key="1">
    <source>
        <dbReference type="SAM" id="MobiDB-lite"/>
    </source>
</evidence>
<gene>
    <name evidence="2" type="ORF">MXD59_13590</name>
</gene>
<dbReference type="PANTHER" id="PTHR43422">
    <property type="entry name" value="THIAMINE THIAZOLE SYNTHASE"/>
    <property type="match status" value="1"/>
</dbReference>